<dbReference type="Pfam" id="PF05960">
    <property type="entry name" value="DUF885"/>
    <property type="match status" value="1"/>
</dbReference>
<gene>
    <name evidence="2" type="ORF">ACFPM8_18135</name>
</gene>
<proteinExistence type="predicted"/>
<dbReference type="Proteomes" id="UP001596045">
    <property type="component" value="Unassembled WGS sequence"/>
</dbReference>
<comment type="caution">
    <text evidence="2">The sequence shown here is derived from an EMBL/GenBank/DDBJ whole genome shotgun (WGS) entry which is preliminary data.</text>
</comment>
<keyword evidence="1" id="KW-0732">Signal</keyword>
<dbReference type="PANTHER" id="PTHR33361:SF2">
    <property type="entry name" value="DUF885 DOMAIN-CONTAINING PROTEIN"/>
    <property type="match status" value="1"/>
</dbReference>
<sequence>MHKILVVFALLLAPFSYAATPQQQLHALFDTDWQATMEFAPEFATMVGDNRYNDRLSDTSLAASRAFNAHEEKMLAQVKGIDRSQLSGQDLISYDLFVYEKEKYIAQAKFYPYNAQPVTQLSGIQISFPQLVEQTPFNDAKDYRNYLSRLRALPTHVDGLIAQLQQGIKSGWVAPEATMRIIPPQLKEFAATLDNGPLTAPFKHMPDAISADEQANLKSEGDKLLQQKVGPAIRKLEAFISTTYLPACRSTIAASKLPGGLPYYAQLVKDNTTTAMTPQEIHNLGLQEVARIQAEMKLVMKQVGFEGSFADFIKFLNTDPRFYYTKPEDLLNGYKDIVKKSTAQLPRMFAELPRAAVGVKAVPEVGAENQTGAYYEPGNPDGSRPGYFVANLSKLNSRPKWEMETLTLHESVPGHHLQTARAQEIPGLPNFRRFGWYVAFGEGWALYAESLGGEMGFFTDPYSKFGHLNGELFRAARLVVDTGMHALGWSRQQAIDYMNVNTANPPHDNQVEIDRYIVDPGQALGYKIGQLKIKALREKAEHALGDKFDLRRFHNAVLDNGGVPLAVLETQIDLWIAQQTALQQPGNPVAHSADHPDKI</sequence>
<evidence type="ECO:0000313" key="2">
    <source>
        <dbReference type="EMBL" id="MFC5475884.1"/>
    </source>
</evidence>
<feature type="signal peptide" evidence="1">
    <location>
        <begin position="1"/>
        <end position="18"/>
    </location>
</feature>
<feature type="chain" id="PRO_5045692544" evidence="1">
    <location>
        <begin position="19"/>
        <end position="599"/>
    </location>
</feature>
<evidence type="ECO:0000256" key="1">
    <source>
        <dbReference type="SAM" id="SignalP"/>
    </source>
</evidence>
<dbReference type="RefSeq" id="WP_378999590.1">
    <property type="nucleotide sequence ID" value="NZ_JBHSMT010000029.1"/>
</dbReference>
<protein>
    <submittedName>
        <fullName evidence="2">DUF885 domain-containing protein</fullName>
    </submittedName>
</protein>
<keyword evidence="3" id="KW-1185">Reference proteome</keyword>
<accession>A0ABW0MDF8</accession>
<evidence type="ECO:0000313" key="3">
    <source>
        <dbReference type="Proteomes" id="UP001596045"/>
    </source>
</evidence>
<reference evidence="3" key="1">
    <citation type="journal article" date="2019" name="Int. J. Syst. Evol. Microbiol.">
        <title>The Global Catalogue of Microorganisms (GCM) 10K type strain sequencing project: providing services to taxonomists for standard genome sequencing and annotation.</title>
        <authorList>
            <consortium name="The Broad Institute Genomics Platform"/>
            <consortium name="The Broad Institute Genome Sequencing Center for Infectious Disease"/>
            <person name="Wu L."/>
            <person name="Ma J."/>
        </authorList>
    </citation>
    <scope>NUCLEOTIDE SEQUENCE [LARGE SCALE GENOMIC DNA]</scope>
    <source>
        <strain evidence="3">JCM 17066</strain>
    </source>
</reference>
<name>A0ABW0MDF8_9BURK</name>
<dbReference type="PANTHER" id="PTHR33361">
    <property type="entry name" value="GLR0591 PROTEIN"/>
    <property type="match status" value="1"/>
</dbReference>
<dbReference type="InterPro" id="IPR010281">
    <property type="entry name" value="DUF885"/>
</dbReference>
<dbReference type="EMBL" id="JBHSMT010000029">
    <property type="protein sequence ID" value="MFC5475884.1"/>
    <property type="molecule type" value="Genomic_DNA"/>
</dbReference>
<organism evidence="2 3">
    <name type="scientific">Paraherbaspirillum soli</name>
    <dbReference type="NCBI Taxonomy" id="631222"/>
    <lineage>
        <taxon>Bacteria</taxon>
        <taxon>Pseudomonadati</taxon>
        <taxon>Pseudomonadota</taxon>
        <taxon>Betaproteobacteria</taxon>
        <taxon>Burkholderiales</taxon>
        <taxon>Oxalobacteraceae</taxon>
        <taxon>Paraherbaspirillum</taxon>
    </lineage>
</organism>